<keyword evidence="2" id="KW-1185">Reference proteome</keyword>
<comment type="caution">
    <text evidence="1">The sequence shown here is derived from an EMBL/GenBank/DDBJ whole genome shotgun (WGS) entry which is preliminary data.</text>
</comment>
<evidence type="ECO:0000313" key="1">
    <source>
        <dbReference type="EMBL" id="MDY0882083.1"/>
    </source>
</evidence>
<reference evidence="1 2" key="1">
    <citation type="journal article" date="2016" name="Antonie Van Leeuwenhoek">
        <title>Dongia soli sp. nov., isolated from soil from Dokdo, Korea.</title>
        <authorList>
            <person name="Kim D.U."/>
            <person name="Lee H."/>
            <person name="Kim H."/>
            <person name="Kim S.G."/>
            <person name="Ka J.O."/>
        </authorList>
    </citation>
    <scope>NUCLEOTIDE SEQUENCE [LARGE SCALE GENOMIC DNA]</scope>
    <source>
        <strain evidence="1 2">D78</strain>
    </source>
</reference>
<protein>
    <submittedName>
        <fullName evidence="1">ELM1/GtrOC1 family putative glycosyltransferase</fullName>
    </submittedName>
</protein>
<name>A0ABU5E7C5_9PROT</name>
<dbReference type="EMBL" id="JAXCLW010000001">
    <property type="protein sequence ID" value="MDY0882083.1"/>
    <property type="molecule type" value="Genomic_DNA"/>
</dbReference>
<sequence length="795" mass="88323">MFDQADNEATVYKSTQRIPDAAAGGYEDVGRQPTVWVLKCHRAGDHAQSLGLARALGWSFTVKETKYHWYEAFFALPGAVTLIGLNRRRSSPLTPPWPDLIIMAGRQNETPAKWIRRQSGGRSRIVVLGRYWTPPDELDLVVTTPQFRLPPHPNVLHNNFPLHPVTPKRLDDAAAIWTPRLAGLAAPYLAVLVGGSSGPYIFSRRTAQRLGREASALARALGASLLICTSARTGRGAMAALERAIDVPCHFYRWRANDDNNPYHGFLALADAFIVTADSMSMLAEACHTHRPVYMFEFGGGPAAMHGPRGRDKRVRQWWRLSQLLDQGLLGLPYAWWIGRPARRLNRSRDIRLVQDLYIRSGRAKWLTDPPQLPSPNAKAANMVPMDDLQQAVRRVRRMMGMSTEAPLPRHPEHANHAVVDFATAMPRDTRQSPRIWVILSDKAGDNAQVLAVADALPWPYDIKRIQVREPYVLGKPKITASLDHVDLARSDRLEAPWPDLVLTSGRRMSMIALWIQERSQAAAAPEQRSKIVLIGLPKGHIERFDLAVLAGHYRQCRGDNLMRIDYPLQRIDETAIAAETDRWRDAFASLPQPLTAVLVGGQTGTVPFDAAAASRLAKDLGKLVASQGGSLVVTTSRRTPPEAVAVLERELPRGAVLYPWRTDGLHNPYRALLGLAERFVVTSDSLSMLMEIARLGRPLAIYSISPAGRAGRWATRLNRLIPGQAARGWLRKLADFVARFAALGHDRDLTALHRRLVADGLAVWFGEQFNAGGRRPVDELARVADRVTKLVEGA</sequence>
<organism evidence="1 2">
    <name type="scientific">Dongia soli</name>
    <dbReference type="NCBI Taxonomy" id="600628"/>
    <lineage>
        <taxon>Bacteria</taxon>
        <taxon>Pseudomonadati</taxon>
        <taxon>Pseudomonadota</taxon>
        <taxon>Alphaproteobacteria</taxon>
        <taxon>Rhodospirillales</taxon>
        <taxon>Dongiaceae</taxon>
        <taxon>Dongia</taxon>
    </lineage>
</organism>
<dbReference type="PANTHER" id="PTHR33986">
    <property type="entry name" value="OS02G0535700 PROTEIN"/>
    <property type="match status" value="1"/>
</dbReference>
<dbReference type="PANTHER" id="PTHR33986:SF15">
    <property type="entry name" value="MITOCHONDRIAL FISSION PROTEIN ELM1"/>
    <property type="match status" value="1"/>
</dbReference>
<accession>A0ABU5E7C5</accession>
<dbReference type="Proteomes" id="UP001279642">
    <property type="component" value="Unassembled WGS sequence"/>
</dbReference>
<evidence type="ECO:0000313" key="2">
    <source>
        <dbReference type="Proteomes" id="UP001279642"/>
    </source>
</evidence>
<dbReference type="InterPro" id="IPR009367">
    <property type="entry name" value="Elm1-like"/>
</dbReference>
<dbReference type="Pfam" id="PF06258">
    <property type="entry name" value="Mito_fiss_Elm1"/>
    <property type="match status" value="2"/>
</dbReference>
<gene>
    <name evidence="1" type="ORF">SMD27_04445</name>
</gene>
<proteinExistence type="predicted"/>
<dbReference type="RefSeq" id="WP_320507115.1">
    <property type="nucleotide sequence ID" value="NZ_JAXCLW010000001.1"/>
</dbReference>